<dbReference type="EMBL" id="QVIG01000001">
    <property type="protein sequence ID" value="RGD57907.1"/>
    <property type="molecule type" value="Genomic_DNA"/>
</dbReference>
<organism evidence="1 2">
    <name type="scientific">Kitasatospora xanthocidica</name>
    <dbReference type="NCBI Taxonomy" id="83382"/>
    <lineage>
        <taxon>Bacteria</taxon>
        <taxon>Bacillati</taxon>
        <taxon>Actinomycetota</taxon>
        <taxon>Actinomycetes</taxon>
        <taxon>Kitasatosporales</taxon>
        <taxon>Streptomycetaceae</taxon>
        <taxon>Kitasatospora</taxon>
    </lineage>
</organism>
<accession>A0A372ZRP0</accession>
<evidence type="ECO:0000313" key="2">
    <source>
        <dbReference type="Proteomes" id="UP000263377"/>
    </source>
</evidence>
<reference evidence="1 2" key="1">
    <citation type="submission" date="2018-08" db="EMBL/GenBank/DDBJ databases">
        <title>Diversity &amp; Physiological Properties of Lignin-Decomposing Actinobacteria from Soil.</title>
        <authorList>
            <person name="Roh S.G."/>
            <person name="Kim S.B."/>
        </authorList>
    </citation>
    <scope>NUCLEOTIDE SEQUENCE [LARGE SCALE GENOMIC DNA]</scope>
    <source>
        <strain evidence="1 2">MMS17-GH009</strain>
    </source>
</reference>
<dbReference type="AlphaFoldDB" id="A0A372ZRP0"/>
<evidence type="ECO:0000313" key="1">
    <source>
        <dbReference type="EMBL" id="RGD57907.1"/>
    </source>
</evidence>
<keyword evidence="2" id="KW-1185">Reference proteome</keyword>
<protein>
    <submittedName>
        <fullName evidence="1">Uncharacterized protein</fullName>
    </submittedName>
</protein>
<name>A0A372ZRP0_9ACTN</name>
<proteinExistence type="predicted"/>
<sequence>MTDTAPAAAPRLTDLVRSAPLSFLGTVTRVGGTSLAALPAEARNERTAVVRVDQVLHAPAAFRQLGGSEVTVQLATDAELLKVGDTAAFFTRGMVYGDGLGVAEVGRLPADAVRQHVSLAATTADELPFSSVQREIRDQDLAAHAAEADAVVVATVVGLEDLGLAEYSEHDPHWWRATLDVSLVESGGAAPGPTTVLYPASGDIRWRAVPKPTPGQLGLWLLHATGGELAARAPYRLLHPEDYQPAQRLAVLRERR</sequence>
<gene>
    <name evidence="1" type="ORF">DR950_08990</name>
</gene>
<dbReference type="RefSeq" id="WP_117486610.1">
    <property type="nucleotide sequence ID" value="NZ_QVIG01000001.1"/>
</dbReference>
<comment type="caution">
    <text evidence="1">The sequence shown here is derived from an EMBL/GenBank/DDBJ whole genome shotgun (WGS) entry which is preliminary data.</text>
</comment>
<dbReference type="Proteomes" id="UP000263377">
    <property type="component" value="Unassembled WGS sequence"/>
</dbReference>